<reference evidence="2" key="1">
    <citation type="submission" date="2022-11" db="UniProtKB">
        <authorList>
            <consortium name="WormBaseParasite"/>
        </authorList>
    </citation>
    <scope>IDENTIFICATION</scope>
</reference>
<accession>A0A915HKP3</accession>
<keyword evidence="1" id="KW-1185">Reference proteome</keyword>
<evidence type="ECO:0000313" key="2">
    <source>
        <dbReference type="WBParaSite" id="nRc.2.0.1.t01907-RA"/>
    </source>
</evidence>
<dbReference type="WBParaSite" id="nRc.2.0.1.t01907-RA">
    <property type="protein sequence ID" value="nRc.2.0.1.t01907-RA"/>
    <property type="gene ID" value="nRc.2.0.1.g01907"/>
</dbReference>
<dbReference type="AlphaFoldDB" id="A0A915HKP3"/>
<proteinExistence type="predicted"/>
<evidence type="ECO:0000313" key="1">
    <source>
        <dbReference type="Proteomes" id="UP000887565"/>
    </source>
</evidence>
<protein>
    <submittedName>
        <fullName evidence="2">Uncharacterized protein</fullName>
    </submittedName>
</protein>
<name>A0A915HKP3_ROMCU</name>
<organism evidence="1 2">
    <name type="scientific">Romanomermis culicivorax</name>
    <name type="common">Nematode worm</name>
    <dbReference type="NCBI Taxonomy" id="13658"/>
    <lineage>
        <taxon>Eukaryota</taxon>
        <taxon>Metazoa</taxon>
        <taxon>Ecdysozoa</taxon>
        <taxon>Nematoda</taxon>
        <taxon>Enoplea</taxon>
        <taxon>Dorylaimia</taxon>
        <taxon>Mermithida</taxon>
        <taxon>Mermithoidea</taxon>
        <taxon>Mermithidae</taxon>
        <taxon>Romanomermis</taxon>
    </lineage>
</organism>
<dbReference type="Proteomes" id="UP000887565">
    <property type="component" value="Unplaced"/>
</dbReference>
<sequence length="84" mass="9671">MDKKIDGLQELVKKQSDLLKELKNTTLWLVEKVNIAPVINNIYIPSGQSVIEFVKELVKKVYGDLLAVYKFNVQCNYADSNQRK</sequence>